<dbReference type="Proteomes" id="UP000525078">
    <property type="component" value="Unassembled WGS sequence"/>
</dbReference>
<dbReference type="InterPro" id="IPR007656">
    <property type="entry name" value="GTD-bd"/>
</dbReference>
<evidence type="ECO:0000313" key="11">
    <source>
        <dbReference type="Proteomes" id="UP000583929"/>
    </source>
</evidence>
<keyword evidence="2 6" id="KW-0812">Transmembrane</keyword>
<evidence type="ECO:0000256" key="5">
    <source>
        <dbReference type="SAM" id="MobiDB-lite"/>
    </source>
</evidence>
<evidence type="ECO:0000313" key="8">
    <source>
        <dbReference type="EMBL" id="KAF4367476.1"/>
    </source>
</evidence>
<dbReference type="AlphaFoldDB" id="A0A7J6F9W7"/>
<dbReference type="PANTHER" id="PTHR31422">
    <property type="entry name" value="BNAANNG28530D PROTEIN"/>
    <property type="match status" value="1"/>
</dbReference>
<sequence>MGSGSQESRPWTLDGLIRAFIDLFVAYILLCISTFMFFASNFWSMFGLELPCPCSGVLGYQNGCYCWHNLLIDWPIRKIYDVQMSVRSKFPFDLVWSPRNSGNGFVELESEACCSSRGVQNLVDRENGFDSKGKKLVNLKQRTGFRRRSRRATLVGYGKFAPVFPNESLSSSVASVDPFGPQDVVNAPIGNYKGEESCHSFELSGSFGDSNNTYEHPVCSDKHINVTEEKSDEAVSEFDKVGILERALEEEKAACVALYLELEKERAAAASAADEAMAMISRLQKDKASIEFEARQSQRMIEERFAYDEEEMDILKEILVKRERENLFLEKEVETYRRMSFTGDEQSQGDFSETMDEWGQRPLSSHYSSPDSQLMLQMTVNADSGYNHMENDADSLSIHEVPIVEEQIDPIGHDLVDKTVLLVGKEAEATEHCTGDEKILYCDRDELQKNETPKNHVDNNI</sequence>
<feature type="domain" description="GTD-binding" evidence="7">
    <location>
        <begin position="239"/>
        <end position="337"/>
    </location>
</feature>
<keyword evidence="11" id="KW-1185">Reference proteome</keyword>
<dbReference type="EMBL" id="JAATIP010000053">
    <property type="protein sequence ID" value="KAF4383076.1"/>
    <property type="molecule type" value="Genomic_DNA"/>
</dbReference>
<evidence type="ECO:0000313" key="9">
    <source>
        <dbReference type="EMBL" id="KAF4383076.1"/>
    </source>
</evidence>
<accession>A0A7J6F9W7</accession>
<feature type="region of interest" description="Disordered" evidence="5">
    <location>
        <begin position="343"/>
        <end position="369"/>
    </location>
</feature>
<dbReference type="GO" id="GO:0016020">
    <property type="term" value="C:membrane"/>
    <property type="evidence" value="ECO:0007669"/>
    <property type="project" value="UniProtKB-SubCell"/>
</dbReference>
<evidence type="ECO:0000256" key="6">
    <source>
        <dbReference type="SAM" id="Phobius"/>
    </source>
</evidence>
<organism evidence="8 11">
    <name type="scientific">Cannabis sativa</name>
    <name type="common">Hemp</name>
    <name type="synonym">Marijuana</name>
    <dbReference type="NCBI Taxonomy" id="3483"/>
    <lineage>
        <taxon>Eukaryota</taxon>
        <taxon>Viridiplantae</taxon>
        <taxon>Streptophyta</taxon>
        <taxon>Embryophyta</taxon>
        <taxon>Tracheophyta</taxon>
        <taxon>Spermatophyta</taxon>
        <taxon>Magnoliopsida</taxon>
        <taxon>eudicotyledons</taxon>
        <taxon>Gunneridae</taxon>
        <taxon>Pentapetalae</taxon>
        <taxon>rosids</taxon>
        <taxon>fabids</taxon>
        <taxon>Rosales</taxon>
        <taxon>Cannabaceae</taxon>
        <taxon>Cannabis</taxon>
    </lineage>
</organism>
<proteinExistence type="predicted"/>
<evidence type="ECO:0000256" key="1">
    <source>
        <dbReference type="ARBA" id="ARBA00004370"/>
    </source>
</evidence>
<dbReference type="PROSITE" id="PS51775">
    <property type="entry name" value="GTD_BINDING"/>
    <property type="match status" value="1"/>
</dbReference>
<evidence type="ECO:0000256" key="3">
    <source>
        <dbReference type="ARBA" id="ARBA00022989"/>
    </source>
</evidence>
<comment type="subcellular location">
    <subcellularLocation>
        <location evidence="1">Membrane</location>
    </subcellularLocation>
</comment>
<protein>
    <recommendedName>
        <fullName evidence="7">GTD-binding domain-containing protein</fullName>
    </recommendedName>
</protein>
<comment type="caution">
    <text evidence="8">The sequence shown here is derived from an EMBL/GenBank/DDBJ whole genome shotgun (WGS) entry which is preliminary data.</text>
</comment>
<dbReference type="Pfam" id="PF04576">
    <property type="entry name" value="Zein-binding"/>
    <property type="match status" value="1"/>
</dbReference>
<dbReference type="PANTHER" id="PTHR31422:SF44">
    <property type="entry name" value="GTD-BINDING DOMAIN-CONTAINING PROTEIN"/>
    <property type="match status" value="1"/>
</dbReference>
<name>A0A7J6F9W7_CANSA</name>
<dbReference type="EMBL" id="JAATIQ010000246">
    <property type="protein sequence ID" value="KAF4367476.1"/>
    <property type="molecule type" value="Genomic_DNA"/>
</dbReference>
<keyword evidence="3 6" id="KW-1133">Transmembrane helix</keyword>
<keyword evidence="4 6" id="KW-0472">Membrane</keyword>
<reference evidence="10 11" key="1">
    <citation type="journal article" date="2020" name="bioRxiv">
        <title>Sequence and annotation of 42 cannabis genomes reveals extensive copy number variation in cannabinoid synthesis and pathogen resistance genes.</title>
        <authorList>
            <person name="Mckernan K.J."/>
            <person name="Helbert Y."/>
            <person name="Kane L.T."/>
            <person name="Ebling H."/>
            <person name="Zhang L."/>
            <person name="Liu B."/>
            <person name="Eaton Z."/>
            <person name="Mclaughlin S."/>
            <person name="Kingan S."/>
            <person name="Baybayan P."/>
            <person name="Concepcion G."/>
            <person name="Jordan M."/>
            <person name="Riva A."/>
            <person name="Barbazuk W."/>
            <person name="Harkins T."/>
        </authorList>
    </citation>
    <scope>NUCLEOTIDE SEQUENCE [LARGE SCALE GENOMIC DNA]</scope>
    <source>
        <strain evidence="10 11">cv. Jamaican Lion 4</strain>
        <strain evidence="8">Father</strain>
        <strain evidence="9">Mother</strain>
        <tissue evidence="8">Leaf</tissue>
    </source>
</reference>
<dbReference type="GO" id="GO:0080115">
    <property type="term" value="F:myosin XI tail binding"/>
    <property type="evidence" value="ECO:0007669"/>
    <property type="project" value="UniProtKB-ARBA"/>
</dbReference>
<evidence type="ECO:0000259" key="7">
    <source>
        <dbReference type="PROSITE" id="PS51775"/>
    </source>
</evidence>
<evidence type="ECO:0000313" key="10">
    <source>
        <dbReference type="Proteomes" id="UP000525078"/>
    </source>
</evidence>
<evidence type="ECO:0000256" key="4">
    <source>
        <dbReference type="ARBA" id="ARBA00023136"/>
    </source>
</evidence>
<gene>
    <name evidence="9" type="ORF">F8388_009107</name>
    <name evidence="8" type="ORF">G4B88_003680</name>
</gene>
<dbReference type="Proteomes" id="UP000583929">
    <property type="component" value="Unassembled WGS sequence"/>
</dbReference>
<feature type="transmembrane region" description="Helical" evidence="6">
    <location>
        <begin position="20"/>
        <end position="43"/>
    </location>
</feature>
<evidence type="ECO:0000256" key="2">
    <source>
        <dbReference type="ARBA" id="ARBA00022692"/>
    </source>
</evidence>